<organism evidence="1">
    <name type="scientific">hydrothermal vent metagenome</name>
    <dbReference type="NCBI Taxonomy" id="652676"/>
    <lineage>
        <taxon>unclassified sequences</taxon>
        <taxon>metagenomes</taxon>
        <taxon>ecological metagenomes</taxon>
    </lineage>
</organism>
<reference evidence="1" key="1">
    <citation type="submission" date="2018-06" db="EMBL/GenBank/DDBJ databases">
        <authorList>
            <person name="Zhirakovskaya E."/>
        </authorList>
    </citation>
    <scope>NUCLEOTIDE SEQUENCE</scope>
</reference>
<dbReference type="AlphaFoldDB" id="A0A3B0XQL7"/>
<proteinExistence type="predicted"/>
<name>A0A3B0XQL7_9ZZZZ</name>
<gene>
    <name evidence="1" type="ORF">MNBD_GAMMA11-900</name>
</gene>
<evidence type="ECO:0000313" key="1">
    <source>
        <dbReference type="EMBL" id="VAW58636.1"/>
    </source>
</evidence>
<sequence>MCLLCQDKCRQASENVRGNNVMIISYRAFDCPVVLNYNLKQDLYHFIEVQLRDDPITYSDSCHTKS</sequence>
<accession>A0A3B0XQL7</accession>
<dbReference type="EMBL" id="UOFG01000043">
    <property type="protein sequence ID" value="VAW58636.1"/>
    <property type="molecule type" value="Genomic_DNA"/>
</dbReference>
<protein>
    <submittedName>
        <fullName evidence="1">Uncharacterized protein</fullName>
    </submittedName>
</protein>